<protein>
    <submittedName>
        <fullName evidence="2">Uncharacterized protein</fullName>
    </submittedName>
</protein>
<sequence>MSAASDGRTARGQKPLGHRRLCGMKIENRAPTREPPRWIIHVVVAVSQTWKAGDRR</sequence>
<dbReference type="EMBL" id="QPFP01000085">
    <property type="protein sequence ID" value="TEB22793.1"/>
    <property type="molecule type" value="Genomic_DNA"/>
</dbReference>
<accession>A0A4Y7SLM4</accession>
<dbReference type="AlphaFoldDB" id="A0A4Y7SLM4"/>
<dbReference type="Proteomes" id="UP000298030">
    <property type="component" value="Unassembled WGS sequence"/>
</dbReference>
<keyword evidence="3" id="KW-1185">Reference proteome</keyword>
<gene>
    <name evidence="2" type="ORF">FA13DRAFT_1740597</name>
</gene>
<organism evidence="2 3">
    <name type="scientific">Coprinellus micaceus</name>
    <name type="common">Glistening ink-cap mushroom</name>
    <name type="synonym">Coprinus micaceus</name>
    <dbReference type="NCBI Taxonomy" id="71717"/>
    <lineage>
        <taxon>Eukaryota</taxon>
        <taxon>Fungi</taxon>
        <taxon>Dikarya</taxon>
        <taxon>Basidiomycota</taxon>
        <taxon>Agaricomycotina</taxon>
        <taxon>Agaricomycetes</taxon>
        <taxon>Agaricomycetidae</taxon>
        <taxon>Agaricales</taxon>
        <taxon>Agaricineae</taxon>
        <taxon>Psathyrellaceae</taxon>
        <taxon>Coprinellus</taxon>
    </lineage>
</organism>
<evidence type="ECO:0000313" key="2">
    <source>
        <dbReference type="EMBL" id="TEB22793.1"/>
    </source>
</evidence>
<evidence type="ECO:0000313" key="3">
    <source>
        <dbReference type="Proteomes" id="UP000298030"/>
    </source>
</evidence>
<feature type="region of interest" description="Disordered" evidence="1">
    <location>
        <begin position="1"/>
        <end position="28"/>
    </location>
</feature>
<reference evidence="2 3" key="1">
    <citation type="journal article" date="2019" name="Nat. Ecol. Evol.">
        <title>Megaphylogeny resolves global patterns of mushroom evolution.</title>
        <authorList>
            <person name="Varga T."/>
            <person name="Krizsan K."/>
            <person name="Foldi C."/>
            <person name="Dima B."/>
            <person name="Sanchez-Garcia M."/>
            <person name="Sanchez-Ramirez S."/>
            <person name="Szollosi G.J."/>
            <person name="Szarkandi J.G."/>
            <person name="Papp V."/>
            <person name="Albert L."/>
            <person name="Andreopoulos W."/>
            <person name="Angelini C."/>
            <person name="Antonin V."/>
            <person name="Barry K.W."/>
            <person name="Bougher N.L."/>
            <person name="Buchanan P."/>
            <person name="Buyck B."/>
            <person name="Bense V."/>
            <person name="Catcheside P."/>
            <person name="Chovatia M."/>
            <person name="Cooper J."/>
            <person name="Damon W."/>
            <person name="Desjardin D."/>
            <person name="Finy P."/>
            <person name="Geml J."/>
            <person name="Haridas S."/>
            <person name="Hughes K."/>
            <person name="Justo A."/>
            <person name="Karasinski D."/>
            <person name="Kautmanova I."/>
            <person name="Kiss B."/>
            <person name="Kocsube S."/>
            <person name="Kotiranta H."/>
            <person name="LaButti K.M."/>
            <person name="Lechner B.E."/>
            <person name="Liimatainen K."/>
            <person name="Lipzen A."/>
            <person name="Lukacs Z."/>
            <person name="Mihaltcheva S."/>
            <person name="Morgado L.N."/>
            <person name="Niskanen T."/>
            <person name="Noordeloos M.E."/>
            <person name="Ohm R.A."/>
            <person name="Ortiz-Santana B."/>
            <person name="Ovrebo C."/>
            <person name="Racz N."/>
            <person name="Riley R."/>
            <person name="Savchenko A."/>
            <person name="Shiryaev A."/>
            <person name="Soop K."/>
            <person name="Spirin V."/>
            <person name="Szebenyi C."/>
            <person name="Tomsovsky M."/>
            <person name="Tulloss R.E."/>
            <person name="Uehling J."/>
            <person name="Grigoriev I.V."/>
            <person name="Vagvolgyi C."/>
            <person name="Papp T."/>
            <person name="Martin F.M."/>
            <person name="Miettinen O."/>
            <person name="Hibbett D.S."/>
            <person name="Nagy L.G."/>
        </authorList>
    </citation>
    <scope>NUCLEOTIDE SEQUENCE [LARGE SCALE GENOMIC DNA]</scope>
    <source>
        <strain evidence="2 3">FP101781</strain>
    </source>
</reference>
<name>A0A4Y7SLM4_COPMI</name>
<proteinExistence type="predicted"/>
<comment type="caution">
    <text evidence="2">The sequence shown here is derived from an EMBL/GenBank/DDBJ whole genome shotgun (WGS) entry which is preliminary data.</text>
</comment>
<evidence type="ECO:0000256" key="1">
    <source>
        <dbReference type="SAM" id="MobiDB-lite"/>
    </source>
</evidence>